<dbReference type="RefSeq" id="WP_070176118.1">
    <property type="nucleotide sequence ID" value="NZ_BMJR01000001.1"/>
</dbReference>
<feature type="signal peptide" evidence="1">
    <location>
        <begin position="1"/>
        <end position="19"/>
    </location>
</feature>
<organism evidence="2 3">
    <name type="scientific">Alteromonas lipolytica</name>
    <dbReference type="NCBI Taxonomy" id="1856405"/>
    <lineage>
        <taxon>Bacteria</taxon>
        <taxon>Pseudomonadati</taxon>
        <taxon>Pseudomonadota</taxon>
        <taxon>Gammaproteobacteria</taxon>
        <taxon>Alteromonadales</taxon>
        <taxon>Alteromonadaceae</taxon>
        <taxon>Alteromonas/Salinimonas group</taxon>
        <taxon>Alteromonas</taxon>
    </lineage>
</organism>
<dbReference type="AlphaFoldDB" id="A0A1E8FGZ2"/>
<dbReference type="PROSITE" id="PS51257">
    <property type="entry name" value="PROKAR_LIPOPROTEIN"/>
    <property type="match status" value="1"/>
</dbReference>
<dbReference type="EMBL" id="MJIC01000010">
    <property type="protein sequence ID" value="OFI35200.1"/>
    <property type="molecule type" value="Genomic_DNA"/>
</dbReference>
<keyword evidence="1" id="KW-0732">Signal</keyword>
<accession>A0A1E8FGZ2</accession>
<reference evidence="2 3" key="1">
    <citation type="submission" date="2016-09" db="EMBL/GenBank/DDBJ databases">
        <title>Alteromonas lipolytica, a new species isolated from sea water.</title>
        <authorList>
            <person name="Wu Y.-H."/>
            <person name="Cheng H."/>
            <person name="Xu X.-W."/>
        </authorList>
    </citation>
    <scope>NUCLEOTIDE SEQUENCE [LARGE SCALE GENOMIC DNA]</scope>
    <source>
        <strain evidence="2 3">JW12</strain>
    </source>
</reference>
<dbReference type="Proteomes" id="UP000176037">
    <property type="component" value="Unassembled WGS sequence"/>
</dbReference>
<feature type="chain" id="PRO_5009214214" description="Proteinase inhibitor I42 chagasin domain-containing protein" evidence="1">
    <location>
        <begin position="20"/>
        <end position="149"/>
    </location>
</feature>
<evidence type="ECO:0000313" key="3">
    <source>
        <dbReference type="Proteomes" id="UP000176037"/>
    </source>
</evidence>
<sequence length="149" mass="16487">MFRLIFLFLFSLTACTGNAKAPTNAVSDDDSSTTQQQSGSQLISAEKLVLAVNQTVNFKDLILRVVAIEDSRCAIGEECIWAGQMKIDLEISKNGSNPERVTLEHQREAKAYQIFGYTFKLLNLTPHPQKGKQITLAQQSVELQIAIAD</sequence>
<dbReference type="STRING" id="1856405.BFC17_16805"/>
<evidence type="ECO:0000256" key="1">
    <source>
        <dbReference type="SAM" id="SignalP"/>
    </source>
</evidence>
<gene>
    <name evidence="2" type="ORF">BFC17_16805</name>
</gene>
<comment type="caution">
    <text evidence="2">The sequence shown here is derived from an EMBL/GenBank/DDBJ whole genome shotgun (WGS) entry which is preliminary data.</text>
</comment>
<protein>
    <recommendedName>
        <fullName evidence="4">Proteinase inhibitor I42 chagasin domain-containing protein</fullName>
    </recommendedName>
</protein>
<name>A0A1E8FGZ2_9ALTE</name>
<keyword evidence="3" id="KW-1185">Reference proteome</keyword>
<dbReference type="OrthoDB" id="163809at2"/>
<proteinExistence type="predicted"/>
<evidence type="ECO:0000313" key="2">
    <source>
        <dbReference type="EMBL" id="OFI35200.1"/>
    </source>
</evidence>
<evidence type="ECO:0008006" key="4">
    <source>
        <dbReference type="Google" id="ProtNLM"/>
    </source>
</evidence>